<evidence type="ECO:0008006" key="5">
    <source>
        <dbReference type="Google" id="ProtNLM"/>
    </source>
</evidence>
<evidence type="ECO:0000313" key="3">
    <source>
        <dbReference type="EMBL" id="KZP14376.1"/>
    </source>
</evidence>
<keyword evidence="2" id="KW-0472">Membrane</keyword>
<evidence type="ECO:0000256" key="2">
    <source>
        <dbReference type="SAM" id="Phobius"/>
    </source>
</evidence>
<feature type="transmembrane region" description="Helical" evidence="2">
    <location>
        <begin position="118"/>
        <end position="143"/>
    </location>
</feature>
<dbReference type="InterPro" id="IPR026749">
    <property type="entry name" value="Tmem135"/>
</dbReference>
<sequence length="564" mass="62328">MASSESPQDADESSPSYNRFGSKRAMASFDNLVALANHQERLREARKMVWRDKGEPAVKLLDVWDCAGHAGRGALRAATLGYVIRASLSLVLALMRIRRVKKQYRFTIIRKAIFGEDPLRFASMLGSFTAIYKFLINALPILFPTSSRPRPSRFVLPNGDSTPTPHPLENGASALDDENPFSDMDTTEPLAARRGRLSVSAAAHQVWVRKKTRRWQSALAGSLAGGVAILCEKKNNRLGVAQQMFVRGLQGSYNAFSTKHGFSIPYGDTVVFALCCGQIMYGFLLSPEILPPAYQSWINAAGNVPVPAVSLNHSLVRKGLFNPADVDKLLQTPTLTPHNRTALLAYRALSAAPGRPVAPCFAVHPTVDSCRAVVPIRFAEVFRWMLPVYGALHFVPLVLFRWRLFLKDPKSMLLRAGAGTARSSSFLGAFVVIFQGLFCFKHHIHDLLTAQNKNPNAAVRVPQRLVDALISKESFWPLGFLCGLSILVEESRRRGELAMYVLPKGLGAMWSSARGRGWVFGTGKWGEPVLTAIGMGMVMSTYQNDPQHLSSLFRRVMYQFIGPN</sequence>
<dbReference type="PANTHER" id="PTHR12459:SF6">
    <property type="entry name" value="GB|AAD46013.1"/>
    <property type="match status" value="1"/>
</dbReference>
<evidence type="ECO:0000256" key="1">
    <source>
        <dbReference type="SAM" id="MobiDB-lite"/>
    </source>
</evidence>
<dbReference type="OrthoDB" id="291792at2759"/>
<proteinExistence type="predicted"/>
<dbReference type="EMBL" id="KV417618">
    <property type="protein sequence ID" value="KZP14376.1"/>
    <property type="molecule type" value="Genomic_DNA"/>
</dbReference>
<keyword evidence="2" id="KW-0812">Transmembrane</keyword>
<organism evidence="3 4">
    <name type="scientific">Athelia psychrophila</name>
    <dbReference type="NCBI Taxonomy" id="1759441"/>
    <lineage>
        <taxon>Eukaryota</taxon>
        <taxon>Fungi</taxon>
        <taxon>Dikarya</taxon>
        <taxon>Basidiomycota</taxon>
        <taxon>Agaricomycotina</taxon>
        <taxon>Agaricomycetes</taxon>
        <taxon>Agaricomycetidae</taxon>
        <taxon>Atheliales</taxon>
        <taxon>Atheliaceae</taxon>
        <taxon>Athelia</taxon>
    </lineage>
</organism>
<dbReference type="Proteomes" id="UP000076532">
    <property type="component" value="Unassembled WGS sequence"/>
</dbReference>
<gene>
    <name evidence="3" type="ORF">FIBSPDRAFT_1048814</name>
</gene>
<dbReference type="AlphaFoldDB" id="A0A166D6N8"/>
<accession>A0A166D6N8</accession>
<feature type="region of interest" description="Disordered" evidence="1">
    <location>
        <begin position="153"/>
        <end position="179"/>
    </location>
</feature>
<reference evidence="3 4" key="1">
    <citation type="journal article" date="2016" name="Mol. Biol. Evol.">
        <title>Comparative Genomics of Early-Diverging Mushroom-Forming Fungi Provides Insights into the Origins of Lignocellulose Decay Capabilities.</title>
        <authorList>
            <person name="Nagy L.G."/>
            <person name="Riley R."/>
            <person name="Tritt A."/>
            <person name="Adam C."/>
            <person name="Daum C."/>
            <person name="Floudas D."/>
            <person name="Sun H."/>
            <person name="Yadav J.S."/>
            <person name="Pangilinan J."/>
            <person name="Larsson K.H."/>
            <person name="Matsuura K."/>
            <person name="Barry K."/>
            <person name="Labutti K."/>
            <person name="Kuo R."/>
            <person name="Ohm R.A."/>
            <person name="Bhattacharya S.S."/>
            <person name="Shirouzu T."/>
            <person name="Yoshinaga Y."/>
            <person name="Martin F.M."/>
            <person name="Grigoriev I.V."/>
            <person name="Hibbett D.S."/>
        </authorList>
    </citation>
    <scope>NUCLEOTIDE SEQUENCE [LARGE SCALE GENOMIC DNA]</scope>
    <source>
        <strain evidence="3 4">CBS 109695</strain>
    </source>
</reference>
<protein>
    <recommendedName>
        <fullName evidence="5">Transmembrane protein 135 N-terminal domain-containing protein</fullName>
    </recommendedName>
</protein>
<dbReference type="PANTHER" id="PTHR12459">
    <property type="entry name" value="TRANSMEMBRANE PROTEIN 135-RELATED"/>
    <property type="match status" value="1"/>
</dbReference>
<keyword evidence="2" id="KW-1133">Transmembrane helix</keyword>
<evidence type="ECO:0000313" key="4">
    <source>
        <dbReference type="Proteomes" id="UP000076532"/>
    </source>
</evidence>
<feature type="transmembrane region" description="Helical" evidence="2">
    <location>
        <begin position="79"/>
        <end position="97"/>
    </location>
</feature>
<keyword evidence="4" id="KW-1185">Reference proteome</keyword>
<name>A0A166D6N8_9AGAM</name>